<dbReference type="GO" id="GO:0017004">
    <property type="term" value="P:cytochrome complex assembly"/>
    <property type="evidence" value="ECO:0007669"/>
    <property type="project" value="UniProtKB-KW"/>
</dbReference>
<dbReference type="SUPFAM" id="SSF52833">
    <property type="entry name" value="Thioredoxin-like"/>
    <property type="match status" value="1"/>
</dbReference>
<evidence type="ECO:0000313" key="10">
    <source>
        <dbReference type="EMBL" id="VGO16124.1"/>
    </source>
</evidence>
<feature type="transmembrane region" description="Helical" evidence="7">
    <location>
        <begin position="368"/>
        <end position="389"/>
    </location>
</feature>
<dbReference type="InterPro" id="IPR003834">
    <property type="entry name" value="Cyt_c_assmbl_TM_dom"/>
</dbReference>
<dbReference type="Proteomes" id="UP000366872">
    <property type="component" value="Unassembled WGS sequence"/>
</dbReference>
<dbReference type="GO" id="GO:0005886">
    <property type="term" value="C:plasma membrane"/>
    <property type="evidence" value="ECO:0007669"/>
    <property type="project" value="UniProtKB-SubCell"/>
</dbReference>
<accession>A0A6C2U9R2</accession>
<organism evidence="10 11">
    <name type="scientific">Pontiella desulfatans</name>
    <dbReference type="NCBI Taxonomy" id="2750659"/>
    <lineage>
        <taxon>Bacteria</taxon>
        <taxon>Pseudomonadati</taxon>
        <taxon>Kiritimatiellota</taxon>
        <taxon>Kiritimatiellia</taxon>
        <taxon>Kiritimatiellales</taxon>
        <taxon>Pontiellaceae</taxon>
        <taxon>Pontiella</taxon>
    </lineage>
</organism>
<dbReference type="RefSeq" id="WP_168442524.1">
    <property type="nucleotide sequence ID" value="NZ_CAAHFG010000003.1"/>
</dbReference>
<dbReference type="PANTHER" id="PTHR32234">
    <property type="entry name" value="THIOL:DISULFIDE INTERCHANGE PROTEIN DSBD"/>
    <property type="match status" value="1"/>
</dbReference>
<dbReference type="EMBL" id="CAAHFG010000003">
    <property type="protein sequence ID" value="VGO16124.1"/>
    <property type="molecule type" value="Genomic_DNA"/>
</dbReference>
<keyword evidence="3 7" id="KW-0812">Transmembrane</keyword>
<dbReference type="InterPro" id="IPR036249">
    <property type="entry name" value="Thioredoxin-like_sf"/>
</dbReference>
<reference evidence="10 11" key="1">
    <citation type="submission" date="2019-04" db="EMBL/GenBank/DDBJ databases">
        <authorList>
            <person name="Van Vliet M D."/>
        </authorList>
    </citation>
    <scope>NUCLEOTIDE SEQUENCE [LARGE SCALE GENOMIC DNA]</scope>
    <source>
        <strain evidence="10 11">F1</strain>
    </source>
</reference>
<feature type="transmembrane region" description="Helical" evidence="7">
    <location>
        <begin position="327"/>
        <end position="356"/>
    </location>
</feature>
<feature type="signal peptide" evidence="8">
    <location>
        <begin position="1"/>
        <end position="20"/>
    </location>
</feature>
<evidence type="ECO:0000256" key="6">
    <source>
        <dbReference type="ARBA" id="ARBA00023136"/>
    </source>
</evidence>
<proteinExistence type="predicted"/>
<evidence type="ECO:0000256" key="1">
    <source>
        <dbReference type="ARBA" id="ARBA00004651"/>
    </source>
</evidence>
<evidence type="ECO:0000259" key="9">
    <source>
        <dbReference type="PROSITE" id="PS51352"/>
    </source>
</evidence>
<keyword evidence="8" id="KW-0732">Signal</keyword>
<dbReference type="InterPro" id="IPR036929">
    <property type="entry name" value="DsbDN_sf"/>
</dbReference>
<dbReference type="Pfam" id="PF02683">
    <property type="entry name" value="DsbD_TM"/>
    <property type="match status" value="1"/>
</dbReference>
<feature type="transmembrane region" description="Helical" evidence="7">
    <location>
        <begin position="206"/>
        <end position="230"/>
    </location>
</feature>
<comment type="subcellular location">
    <subcellularLocation>
        <location evidence="1">Cell membrane</location>
        <topology evidence="1">Multi-pass membrane protein</topology>
    </subcellularLocation>
</comment>
<feature type="transmembrane region" description="Helical" evidence="7">
    <location>
        <begin position="401"/>
        <end position="418"/>
    </location>
</feature>
<evidence type="ECO:0000256" key="8">
    <source>
        <dbReference type="SAM" id="SignalP"/>
    </source>
</evidence>
<keyword evidence="6 7" id="KW-0472">Membrane</keyword>
<keyword evidence="5 7" id="KW-1133">Transmembrane helix</keyword>
<dbReference type="InterPro" id="IPR013766">
    <property type="entry name" value="Thioredoxin_domain"/>
</dbReference>
<evidence type="ECO:0000256" key="7">
    <source>
        <dbReference type="SAM" id="Phobius"/>
    </source>
</evidence>
<dbReference type="PANTHER" id="PTHR32234:SF0">
    <property type="entry name" value="THIOL:DISULFIDE INTERCHANGE PROTEIN DSBD"/>
    <property type="match status" value="1"/>
</dbReference>
<evidence type="ECO:0000313" key="11">
    <source>
        <dbReference type="Proteomes" id="UP000366872"/>
    </source>
</evidence>
<keyword evidence="2" id="KW-1003">Cell membrane</keyword>
<gene>
    <name evidence="10" type="primary">dsbD</name>
    <name evidence="10" type="ORF">PDESU_04714</name>
</gene>
<name>A0A6C2U9R2_PONDE</name>
<evidence type="ECO:0000256" key="4">
    <source>
        <dbReference type="ARBA" id="ARBA00022748"/>
    </source>
</evidence>
<keyword evidence="4" id="KW-0201">Cytochrome c-type biogenesis</keyword>
<dbReference type="AlphaFoldDB" id="A0A6C2U9R2"/>
<dbReference type="PROSITE" id="PS51352">
    <property type="entry name" value="THIOREDOXIN_2"/>
    <property type="match status" value="1"/>
</dbReference>
<feature type="domain" description="Thioredoxin" evidence="9">
    <location>
        <begin position="419"/>
        <end position="525"/>
    </location>
</feature>
<protein>
    <submittedName>
        <fullName evidence="10">Thiol:disulfide interchange protein DsbD</fullName>
    </submittedName>
</protein>
<dbReference type="Gene3D" id="3.40.30.10">
    <property type="entry name" value="Glutaredoxin"/>
    <property type="match status" value="1"/>
</dbReference>
<dbReference type="SUPFAM" id="SSF74863">
    <property type="entry name" value="Thiol:disulfide interchange protein DsbD, N-terminal domain (DsbD-alpha)"/>
    <property type="match status" value="1"/>
</dbReference>
<sequence>MKKMASLYLLLLAFLSTAFGQFGDPFDVQVELVGSEVRLSVEVPENHYLYADALEVTDAVGNLQRVVSLPETTDITDPNSGKPKPVFAEAFKAVFAWAPGAEGAAAVHVKYWGCNDEVCFIPQTKVVGVEGASAVPAVQAADGKPVSDWEKELENFDVLKMHSGGMDAREFLGFLGMGEGKGDGDAVGGFRLFLSDPVAFVRESGLLLTILFILIGGLALNLTPCVLPMIPINLAIIGAGAQAGSKGRGFALGATYGLGIALVYGLLGLVVVLTGSQFGTIQANPWFNLAIALIFVVLALAMFDVFHIDFSRFQSKMGGGEQKQGSFVVALTMGSVAALLAGACVAPVVIAVLLLSANIYEANSVSGLLLPFVLGIGMALPWPFAGAGLSFLPKPGKWMEYVKYAFGVGIILFALYYGNLSYRAFNPVEVTDGIDGRTNAGFADVLGQARSDGKPVFIDFTASWCKNCAVMEKTTFKDGAVKLALADFVVVKYVAEDPENPNTKAVMRHFGAQGLPTLVLLEAKR</sequence>
<feature type="chain" id="PRO_5025571511" evidence="8">
    <location>
        <begin position="21"/>
        <end position="525"/>
    </location>
</feature>
<dbReference type="GO" id="GO:0045454">
    <property type="term" value="P:cell redox homeostasis"/>
    <property type="evidence" value="ECO:0007669"/>
    <property type="project" value="TreeGrafter"/>
</dbReference>
<dbReference type="Pfam" id="PF11412">
    <property type="entry name" value="DsbD_N"/>
    <property type="match status" value="1"/>
</dbReference>
<evidence type="ECO:0000256" key="3">
    <source>
        <dbReference type="ARBA" id="ARBA00022692"/>
    </source>
</evidence>
<dbReference type="InterPro" id="IPR028250">
    <property type="entry name" value="DsbDN"/>
</dbReference>
<dbReference type="Pfam" id="PF13899">
    <property type="entry name" value="Thioredoxin_7"/>
    <property type="match status" value="1"/>
</dbReference>
<evidence type="ECO:0000256" key="5">
    <source>
        <dbReference type="ARBA" id="ARBA00022989"/>
    </source>
</evidence>
<feature type="transmembrane region" description="Helical" evidence="7">
    <location>
        <begin position="286"/>
        <end position="306"/>
    </location>
</feature>
<feature type="transmembrane region" description="Helical" evidence="7">
    <location>
        <begin position="250"/>
        <end position="274"/>
    </location>
</feature>
<keyword evidence="11" id="KW-1185">Reference proteome</keyword>
<dbReference type="Gene3D" id="2.60.40.1250">
    <property type="entry name" value="Thiol:disulfide interchange protein DsbD, N-terminal domain"/>
    <property type="match status" value="1"/>
</dbReference>
<dbReference type="GO" id="GO:0015035">
    <property type="term" value="F:protein-disulfide reductase activity"/>
    <property type="evidence" value="ECO:0007669"/>
    <property type="project" value="TreeGrafter"/>
</dbReference>
<evidence type="ECO:0000256" key="2">
    <source>
        <dbReference type="ARBA" id="ARBA00022475"/>
    </source>
</evidence>